<evidence type="ECO:0000313" key="6">
    <source>
        <dbReference type="Proteomes" id="UP000675409"/>
    </source>
</evidence>
<dbReference type="PANTHER" id="PTHR21661">
    <property type="entry name" value="EPOXIDE HYDROLASE 1-RELATED"/>
    <property type="match status" value="1"/>
</dbReference>
<dbReference type="PRINTS" id="PR00412">
    <property type="entry name" value="EPOXHYDRLASE"/>
</dbReference>
<reference evidence="5 6" key="1">
    <citation type="journal article" date="2021" name="Arch. Microbiol.">
        <title>Myceligenerans indicum sp. nov., an actinobacterium isolated from mangrove sediment of Sundarbans, India.</title>
        <authorList>
            <person name="Asha K."/>
            <person name="Bhadury P."/>
        </authorList>
    </citation>
    <scope>NUCLEOTIDE SEQUENCE [LARGE SCALE GENOMIC DNA]</scope>
    <source>
        <strain evidence="5 6">I2</strain>
    </source>
</reference>
<keyword evidence="6" id="KW-1185">Reference proteome</keyword>
<dbReference type="SUPFAM" id="SSF53474">
    <property type="entry name" value="alpha/beta-Hydrolases"/>
    <property type="match status" value="1"/>
</dbReference>
<feature type="domain" description="Epoxide hydrolase N-terminal" evidence="4">
    <location>
        <begin position="9"/>
        <end position="114"/>
    </location>
</feature>
<dbReference type="Gene3D" id="3.40.50.1820">
    <property type="entry name" value="alpha/beta hydrolase"/>
    <property type="match status" value="1"/>
</dbReference>
<dbReference type="InterPro" id="IPR010497">
    <property type="entry name" value="Epoxide_hydro_N"/>
</dbReference>
<dbReference type="PANTHER" id="PTHR21661:SF35">
    <property type="entry name" value="EPOXIDE HYDROLASE"/>
    <property type="match status" value="1"/>
</dbReference>
<evidence type="ECO:0000313" key="5">
    <source>
        <dbReference type="EMBL" id="MBL0887383.1"/>
    </source>
</evidence>
<accession>A0ABS1LMW2</accession>
<evidence type="ECO:0000256" key="3">
    <source>
        <dbReference type="ARBA" id="ARBA00022801"/>
    </source>
</evidence>
<comment type="similarity">
    <text evidence="1">Belongs to the peptidase S33 family.</text>
</comment>
<dbReference type="PIRSF" id="PIRSF001112">
    <property type="entry name" value="Epoxide_hydrolase"/>
    <property type="match status" value="1"/>
</dbReference>
<dbReference type="InterPro" id="IPR000639">
    <property type="entry name" value="Epox_hydrolase-like"/>
</dbReference>
<gene>
    <name evidence="5" type="ORF">HGK34_14035</name>
</gene>
<evidence type="ECO:0000256" key="2">
    <source>
        <dbReference type="ARBA" id="ARBA00022797"/>
    </source>
</evidence>
<dbReference type="GO" id="GO:0016787">
    <property type="term" value="F:hydrolase activity"/>
    <property type="evidence" value="ECO:0007669"/>
    <property type="project" value="UniProtKB-KW"/>
</dbReference>
<organism evidence="5 6">
    <name type="scientific">Myceligenerans indicum</name>
    <dbReference type="NCBI Taxonomy" id="2593663"/>
    <lineage>
        <taxon>Bacteria</taxon>
        <taxon>Bacillati</taxon>
        <taxon>Actinomycetota</taxon>
        <taxon>Actinomycetes</taxon>
        <taxon>Micrococcales</taxon>
        <taxon>Promicromonosporaceae</taxon>
        <taxon>Myceligenerans</taxon>
    </lineage>
</organism>
<dbReference type="Pfam" id="PF06441">
    <property type="entry name" value="EHN"/>
    <property type="match status" value="1"/>
</dbReference>
<evidence type="ECO:0000259" key="4">
    <source>
        <dbReference type="Pfam" id="PF06441"/>
    </source>
</evidence>
<proteinExistence type="inferred from homology"/>
<sequence>MSIDTTPDIRPFRIEIPESDLDDLRERLGRTRFPVAAPGDSWDYGTPTSYLREMVGHWRDGFDWRALEERANAYPQFVTTIDGQDVHFVHVRSAEPGARALVLTHTYPGSFLEFLDLIGPLTDPVAHGGRAEDAFDVVIPSIPGFGFSTPLAEGAWTLARVARTWDTLMRRLGYASYGAHGSDAGALVSRELAILNPEGFLGAHVLQLFSFPRGDAGEMDGFGPKEFAALEHLRWFQSVGGYNAMNGSRPQTVAAGLSDSPVGQLAYSELFESFGNGTSLVSRDQVLEQVSLYWLTNTSANAVRYHYEEGHSGAEPVVSDGRTGVAVFASDFQTIRAFAERDNSRIEHWAEYPEGGHYAALEVPGLVVEDLRVFFAKQP</sequence>
<dbReference type="EMBL" id="JABBYC010000027">
    <property type="protein sequence ID" value="MBL0887383.1"/>
    <property type="molecule type" value="Genomic_DNA"/>
</dbReference>
<dbReference type="InterPro" id="IPR016292">
    <property type="entry name" value="Epoxide_hydrolase"/>
</dbReference>
<keyword evidence="2" id="KW-0058">Aromatic hydrocarbons catabolism</keyword>
<keyword evidence="3 5" id="KW-0378">Hydrolase</keyword>
<protein>
    <submittedName>
        <fullName evidence="5">Epoxide hydrolase 1</fullName>
    </submittedName>
</protein>
<dbReference type="Proteomes" id="UP000675409">
    <property type="component" value="Unassembled WGS sequence"/>
</dbReference>
<evidence type="ECO:0000256" key="1">
    <source>
        <dbReference type="ARBA" id="ARBA00010088"/>
    </source>
</evidence>
<comment type="caution">
    <text evidence="5">The sequence shown here is derived from an EMBL/GenBank/DDBJ whole genome shotgun (WGS) entry which is preliminary data.</text>
</comment>
<name>A0ABS1LMW2_9MICO</name>
<dbReference type="RefSeq" id="WP_201848406.1">
    <property type="nucleotide sequence ID" value="NZ_JABBYC010000027.1"/>
</dbReference>
<dbReference type="InterPro" id="IPR029058">
    <property type="entry name" value="AB_hydrolase_fold"/>
</dbReference>